<sequence>MVAKFLFVFILIGLWNSEIEGMGKYKYIMQNMGSCNGPEYADVESPLRNLVFKKVNRTAKTLSFDVIWKRPLDDKLGATIKAEKLTNGGGGHMAIPFIPLLVDPCTTFLKNFRHHWIDFATNMGVLEPDKCPIPAGNYSLKNYVFNSEYTQPNSMPIEGTMLYRTIFQDIKTKGIFFCIEAVIYHSKI</sequence>
<reference evidence="3" key="1">
    <citation type="submission" date="2025-05" db="UniProtKB">
        <authorList>
            <consortium name="EnsemblMetazoa"/>
        </authorList>
    </citation>
    <scope>IDENTIFICATION</scope>
</reference>
<proteinExistence type="predicted"/>
<dbReference type="Proteomes" id="UP001652700">
    <property type="component" value="Unplaced"/>
</dbReference>
<organism evidence="3 4">
    <name type="scientific">Diabrotica virgifera virgifera</name>
    <name type="common">western corn rootworm</name>
    <dbReference type="NCBI Taxonomy" id="50390"/>
    <lineage>
        <taxon>Eukaryota</taxon>
        <taxon>Metazoa</taxon>
        <taxon>Ecdysozoa</taxon>
        <taxon>Arthropoda</taxon>
        <taxon>Hexapoda</taxon>
        <taxon>Insecta</taxon>
        <taxon>Pterygota</taxon>
        <taxon>Neoptera</taxon>
        <taxon>Endopterygota</taxon>
        <taxon>Coleoptera</taxon>
        <taxon>Polyphaga</taxon>
        <taxon>Cucujiformia</taxon>
        <taxon>Chrysomeloidea</taxon>
        <taxon>Chrysomelidae</taxon>
        <taxon>Galerucinae</taxon>
        <taxon>Diabroticina</taxon>
        <taxon>Diabroticites</taxon>
        <taxon>Diabrotica</taxon>
    </lineage>
</organism>
<keyword evidence="4" id="KW-1185">Reference proteome</keyword>
<dbReference type="RefSeq" id="XP_050502993.1">
    <property type="nucleotide sequence ID" value="XM_050647036.1"/>
</dbReference>
<evidence type="ECO:0000313" key="3">
    <source>
        <dbReference type="EnsemblMetazoa" id="XP_050502993.1"/>
    </source>
</evidence>
<evidence type="ECO:0000256" key="1">
    <source>
        <dbReference type="ARBA" id="ARBA00022729"/>
    </source>
</evidence>
<protein>
    <submittedName>
        <fullName evidence="3">Uncharacterized protein</fullName>
    </submittedName>
</protein>
<dbReference type="GeneID" id="126882225"/>
<dbReference type="PANTHER" id="PTHR21112:SF0">
    <property type="entry name" value="CHEMOSENSORY PROTEIN A 29A-RELATED"/>
    <property type="match status" value="1"/>
</dbReference>
<dbReference type="InterPro" id="IPR036846">
    <property type="entry name" value="GM2-AP_sf"/>
</dbReference>
<evidence type="ECO:0000313" key="4">
    <source>
        <dbReference type="Proteomes" id="UP001652700"/>
    </source>
</evidence>
<feature type="signal peptide" evidence="2">
    <location>
        <begin position="1"/>
        <end position="21"/>
    </location>
</feature>
<dbReference type="PANTHER" id="PTHR21112">
    <property type="entry name" value="CHEMOSENSORY PROTEIN A 29A-RELATED"/>
    <property type="match status" value="1"/>
</dbReference>
<dbReference type="EnsemblMetazoa" id="XM_050647036.1">
    <property type="protein sequence ID" value="XP_050502993.1"/>
    <property type="gene ID" value="LOC126882225"/>
</dbReference>
<name>A0ABM5JYH5_DIAVI</name>
<keyword evidence="1 2" id="KW-0732">Signal</keyword>
<evidence type="ECO:0000256" key="2">
    <source>
        <dbReference type="SAM" id="SignalP"/>
    </source>
</evidence>
<accession>A0ABM5JYH5</accession>
<dbReference type="Gene3D" id="2.70.220.10">
    <property type="entry name" value="Ganglioside GM2 activator"/>
    <property type="match status" value="1"/>
</dbReference>
<feature type="chain" id="PRO_5045745030" evidence="2">
    <location>
        <begin position="22"/>
        <end position="188"/>
    </location>
</feature>